<dbReference type="Pfam" id="PF01121">
    <property type="entry name" value="CoaE"/>
    <property type="match status" value="1"/>
</dbReference>
<reference evidence="10" key="1">
    <citation type="submission" date="2022-09" db="EMBL/GenBank/DDBJ databases">
        <title>Culturomic study of gut microbiota in children with autism spectrum disorder.</title>
        <authorList>
            <person name="Efimov B.A."/>
            <person name="Chaplin A.V."/>
            <person name="Sokolova S.R."/>
            <person name="Pikina A.P."/>
            <person name="Korzhanova M."/>
            <person name="Belova V."/>
            <person name="Korostin D."/>
        </authorList>
    </citation>
    <scope>NUCLEOTIDE SEQUENCE</scope>
    <source>
        <strain evidence="10">ASD5510</strain>
    </source>
</reference>
<dbReference type="CDD" id="cd02022">
    <property type="entry name" value="DPCK"/>
    <property type="match status" value="1"/>
</dbReference>
<evidence type="ECO:0000256" key="3">
    <source>
        <dbReference type="ARBA" id="ARBA00022679"/>
    </source>
</evidence>
<dbReference type="RefSeq" id="WP_227755187.1">
    <property type="nucleotide sequence ID" value="NZ_JAOSHN010000002.1"/>
</dbReference>
<dbReference type="SUPFAM" id="SSF52540">
    <property type="entry name" value="P-loop containing nucleoside triphosphate hydrolases"/>
    <property type="match status" value="1"/>
</dbReference>
<evidence type="ECO:0000313" key="10">
    <source>
        <dbReference type="EMBL" id="MCU7377855.1"/>
    </source>
</evidence>
<dbReference type="AlphaFoldDB" id="A0A9J6QTE1"/>
<evidence type="ECO:0000256" key="6">
    <source>
        <dbReference type="ARBA" id="ARBA00022840"/>
    </source>
</evidence>
<dbReference type="Proteomes" id="UP001065549">
    <property type="component" value="Unassembled WGS sequence"/>
</dbReference>
<evidence type="ECO:0000256" key="5">
    <source>
        <dbReference type="ARBA" id="ARBA00022777"/>
    </source>
</evidence>
<dbReference type="HAMAP" id="MF_00376">
    <property type="entry name" value="Dephospho_CoA_kinase"/>
    <property type="match status" value="1"/>
</dbReference>
<dbReference type="InterPro" id="IPR027417">
    <property type="entry name" value="P-loop_NTPase"/>
</dbReference>
<dbReference type="PROSITE" id="PS51219">
    <property type="entry name" value="DPCK"/>
    <property type="match status" value="1"/>
</dbReference>
<organism evidence="10 11">
    <name type="scientific">Hominibacterium faecale</name>
    <dbReference type="NCBI Taxonomy" id="2839743"/>
    <lineage>
        <taxon>Bacteria</taxon>
        <taxon>Bacillati</taxon>
        <taxon>Bacillota</taxon>
        <taxon>Clostridia</taxon>
        <taxon>Peptostreptococcales</taxon>
        <taxon>Anaerovoracaceae</taxon>
        <taxon>Hominibacterium</taxon>
    </lineage>
</organism>
<keyword evidence="4 8" id="KW-0547">Nucleotide-binding</keyword>
<comment type="caution">
    <text evidence="10">The sequence shown here is derived from an EMBL/GenBank/DDBJ whole genome shotgun (WGS) entry which is preliminary data.</text>
</comment>
<dbReference type="PANTHER" id="PTHR10695">
    <property type="entry name" value="DEPHOSPHO-COA KINASE-RELATED"/>
    <property type="match status" value="1"/>
</dbReference>
<dbReference type="EMBL" id="JAOSHN010000002">
    <property type="protein sequence ID" value="MCU7377855.1"/>
    <property type="molecule type" value="Genomic_DNA"/>
</dbReference>
<keyword evidence="5 8" id="KW-0418">Kinase</keyword>
<keyword evidence="3 8" id="KW-0808">Transferase</keyword>
<evidence type="ECO:0000256" key="7">
    <source>
        <dbReference type="ARBA" id="ARBA00022993"/>
    </source>
</evidence>
<dbReference type="NCBIfam" id="TIGR00152">
    <property type="entry name" value="dephospho-CoA kinase"/>
    <property type="match status" value="1"/>
</dbReference>
<keyword evidence="6 8" id="KW-0067">ATP-binding</keyword>
<evidence type="ECO:0000256" key="2">
    <source>
        <dbReference type="ARBA" id="ARBA00022490"/>
    </source>
</evidence>
<keyword evidence="11" id="KW-1185">Reference proteome</keyword>
<evidence type="ECO:0000256" key="8">
    <source>
        <dbReference type="HAMAP-Rule" id="MF_00376"/>
    </source>
</evidence>
<evidence type="ECO:0000256" key="9">
    <source>
        <dbReference type="NCBIfam" id="TIGR00152"/>
    </source>
</evidence>
<dbReference type="GO" id="GO:0005524">
    <property type="term" value="F:ATP binding"/>
    <property type="evidence" value="ECO:0007669"/>
    <property type="project" value="UniProtKB-UniRule"/>
</dbReference>
<proteinExistence type="inferred from homology"/>
<dbReference type="GO" id="GO:0015937">
    <property type="term" value="P:coenzyme A biosynthetic process"/>
    <property type="evidence" value="ECO:0007669"/>
    <property type="project" value="UniProtKB-UniRule"/>
</dbReference>
<dbReference type="GO" id="GO:0005737">
    <property type="term" value="C:cytoplasm"/>
    <property type="evidence" value="ECO:0007669"/>
    <property type="project" value="UniProtKB-SubCell"/>
</dbReference>
<evidence type="ECO:0000256" key="1">
    <source>
        <dbReference type="ARBA" id="ARBA00009018"/>
    </source>
</evidence>
<dbReference type="PANTHER" id="PTHR10695:SF46">
    <property type="entry name" value="BIFUNCTIONAL COENZYME A SYNTHASE-RELATED"/>
    <property type="match status" value="1"/>
</dbReference>
<accession>A0A9J6QTE1</accession>
<dbReference type="InterPro" id="IPR001977">
    <property type="entry name" value="Depp_CoAkinase"/>
</dbReference>
<gene>
    <name evidence="8 10" type="primary">coaE</name>
    <name evidence="10" type="ORF">OBO34_05750</name>
</gene>
<name>A0A9J6QTE1_9FIRM</name>
<keyword evidence="7 8" id="KW-0173">Coenzyme A biosynthesis</keyword>
<keyword evidence="2 8" id="KW-0963">Cytoplasm</keyword>
<dbReference type="EC" id="2.7.1.24" evidence="8 9"/>
<evidence type="ECO:0000313" key="11">
    <source>
        <dbReference type="Proteomes" id="UP001065549"/>
    </source>
</evidence>
<evidence type="ECO:0000256" key="4">
    <source>
        <dbReference type="ARBA" id="ARBA00022741"/>
    </source>
</evidence>
<comment type="function">
    <text evidence="8">Catalyzes the phosphorylation of the 3'-hydroxyl group of dephosphocoenzyme A to form coenzyme A.</text>
</comment>
<sequence>MKIIGLTGGIGAGKSTASKYLAKNGYAVIDADQIAREVVEPGKPLLAELRQAFGAEIIKTDGSLDRKALAAIVFEDEAGRRKLNRIMHSNIIQVIDKRIEASCRQETCKGIIIDAPLLFETGLEEKCDQTWLLVADWETRIRRVCARDGAAPQEVEARIKSQMDDEEKRKRADLVIDNSGSRQELEQKLKTVIAQL</sequence>
<comment type="catalytic activity">
    <reaction evidence="8">
        <text>3'-dephospho-CoA + ATP = ADP + CoA + H(+)</text>
        <dbReference type="Rhea" id="RHEA:18245"/>
        <dbReference type="ChEBI" id="CHEBI:15378"/>
        <dbReference type="ChEBI" id="CHEBI:30616"/>
        <dbReference type="ChEBI" id="CHEBI:57287"/>
        <dbReference type="ChEBI" id="CHEBI:57328"/>
        <dbReference type="ChEBI" id="CHEBI:456216"/>
        <dbReference type="EC" id="2.7.1.24"/>
    </reaction>
</comment>
<dbReference type="GO" id="GO:0004140">
    <property type="term" value="F:dephospho-CoA kinase activity"/>
    <property type="evidence" value="ECO:0007669"/>
    <property type="project" value="UniProtKB-UniRule"/>
</dbReference>
<feature type="binding site" evidence="8">
    <location>
        <begin position="11"/>
        <end position="16"/>
    </location>
    <ligand>
        <name>ATP</name>
        <dbReference type="ChEBI" id="CHEBI:30616"/>
    </ligand>
</feature>
<comment type="pathway">
    <text evidence="8">Cofactor biosynthesis; coenzyme A biosynthesis; CoA from (R)-pantothenate: step 5/5.</text>
</comment>
<dbReference type="Gene3D" id="3.40.50.300">
    <property type="entry name" value="P-loop containing nucleotide triphosphate hydrolases"/>
    <property type="match status" value="1"/>
</dbReference>
<dbReference type="FunFam" id="3.40.50.300:FF:000991">
    <property type="entry name" value="Dephospho-CoA kinase"/>
    <property type="match status" value="1"/>
</dbReference>
<comment type="similarity">
    <text evidence="1 8">Belongs to the CoaE family.</text>
</comment>
<comment type="subcellular location">
    <subcellularLocation>
        <location evidence="8">Cytoplasm</location>
    </subcellularLocation>
</comment>
<protein>
    <recommendedName>
        <fullName evidence="8 9">Dephospho-CoA kinase</fullName>
        <ecNumber evidence="8 9">2.7.1.24</ecNumber>
    </recommendedName>
    <alternativeName>
        <fullName evidence="8">Dephosphocoenzyme A kinase</fullName>
    </alternativeName>
</protein>